<feature type="coiled-coil region" evidence="2">
    <location>
        <begin position="20"/>
        <end position="66"/>
    </location>
</feature>
<evidence type="ECO:0000256" key="2">
    <source>
        <dbReference type="SAM" id="Coils"/>
    </source>
</evidence>
<dbReference type="SUPFAM" id="SSF47413">
    <property type="entry name" value="lambda repressor-like DNA-binding domains"/>
    <property type="match status" value="1"/>
</dbReference>
<evidence type="ECO:0000313" key="5">
    <source>
        <dbReference type="Proteomes" id="UP001200089"/>
    </source>
</evidence>
<name>A0AAW5CRS0_9FIRM</name>
<dbReference type="PANTHER" id="PTHR46797:SF1">
    <property type="entry name" value="METHYLPHOSPHONATE SYNTHASE"/>
    <property type="match status" value="1"/>
</dbReference>
<keyword evidence="2" id="KW-0175">Coiled coil</keyword>
<organism evidence="4 5">
    <name type="scientific">Blautia massiliensis</name>
    <name type="common">ex Durand et al. 2017</name>
    <dbReference type="NCBI Taxonomy" id="1737424"/>
    <lineage>
        <taxon>Bacteria</taxon>
        <taxon>Bacillati</taxon>
        <taxon>Bacillota</taxon>
        <taxon>Clostridia</taxon>
        <taxon>Lachnospirales</taxon>
        <taxon>Lachnospiraceae</taxon>
        <taxon>Blautia</taxon>
    </lineage>
</organism>
<dbReference type="AlphaFoldDB" id="A0AAW5CRS0"/>
<dbReference type="GO" id="GO:0003677">
    <property type="term" value="F:DNA binding"/>
    <property type="evidence" value="ECO:0007669"/>
    <property type="project" value="UniProtKB-KW"/>
</dbReference>
<dbReference type="Pfam" id="PF01381">
    <property type="entry name" value="HTH_3"/>
    <property type="match status" value="1"/>
</dbReference>
<dbReference type="InterPro" id="IPR050807">
    <property type="entry name" value="TransReg_Diox_bact_type"/>
</dbReference>
<proteinExistence type="predicted"/>
<evidence type="ECO:0000313" key="4">
    <source>
        <dbReference type="EMBL" id="MCG5033717.1"/>
    </source>
</evidence>
<protein>
    <submittedName>
        <fullName evidence="4">Helix-turn-helix domain-containing protein</fullName>
    </submittedName>
</protein>
<dbReference type="InterPro" id="IPR010982">
    <property type="entry name" value="Lambda_DNA-bd_dom_sf"/>
</dbReference>
<dbReference type="GO" id="GO:0005829">
    <property type="term" value="C:cytosol"/>
    <property type="evidence" value="ECO:0007669"/>
    <property type="project" value="TreeGrafter"/>
</dbReference>
<dbReference type="SMART" id="SM00530">
    <property type="entry name" value="HTH_XRE"/>
    <property type="match status" value="1"/>
</dbReference>
<sequence length="70" mass="8073">MSGVNSEVVKRKRIALNYTQEKLAEKAELSRSQIQRIEKENINCGIETVKRIAKALECEYSELTDSDREE</sequence>
<comment type="caution">
    <text evidence="4">The sequence shown here is derived from an EMBL/GenBank/DDBJ whole genome shotgun (WGS) entry which is preliminary data.</text>
</comment>
<dbReference type="EMBL" id="JAKNDE010000009">
    <property type="protein sequence ID" value="MCG5033717.1"/>
    <property type="molecule type" value="Genomic_DNA"/>
</dbReference>
<dbReference type="PROSITE" id="PS50943">
    <property type="entry name" value="HTH_CROC1"/>
    <property type="match status" value="1"/>
</dbReference>
<reference evidence="4" key="1">
    <citation type="submission" date="2022-01" db="EMBL/GenBank/DDBJ databases">
        <title>Collection of gut derived symbiotic bacterial strains cultured from healthy donors.</title>
        <authorList>
            <person name="Lin H."/>
            <person name="Kohout C."/>
            <person name="Waligurski E."/>
            <person name="Pamer E.G."/>
        </authorList>
    </citation>
    <scope>NUCLEOTIDE SEQUENCE</scope>
    <source>
        <strain evidence="4">DFI.1.11</strain>
    </source>
</reference>
<evidence type="ECO:0000256" key="1">
    <source>
        <dbReference type="ARBA" id="ARBA00023125"/>
    </source>
</evidence>
<dbReference type="GO" id="GO:0003700">
    <property type="term" value="F:DNA-binding transcription factor activity"/>
    <property type="evidence" value="ECO:0007669"/>
    <property type="project" value="TreeGrafter"/>
</dbReference>
<dbReference type="PANTHER" id="PTHR46797">
    <property type="entry name" value="HTH-TYPE TRANSCRIPTIONAL REGULATOR"/>
    <property type="match status" value="1"/>
</dbReference>
<feature type="domain" description="HTH cro/C1-type" evidence="3">
    <location>
        <begin position="9"/>
        <end position="63"/>
    </location>
</feature>
<keyword evidence="1" id="KW-0238">DNA-binding</keyword>
<dbReference type="Gene3D" id="1.10.260.40">
    <property type="entry name" value="lambda repressor-like DNA-binding domains"/>
    <property type="match status" value="1"/>
</dbReference>
<gene>
    <name evidence="4" type="ORF">L0P48_08860</name>
</gene>
<accession>A0AAW5CRS0</accession>
<evidence type="ECO:0000259" key="3">
    <source>
        <dbReference type="PROSITE" id="PS50943"/>
    </source>
</evidence>
<dbReference type="Proteomes" id="UP001200089">
    <property type="component" value="Unassembled WGS sequence"/>
</dbReference>
<dbReference type="InterPro" id="IPR001387">
    <property type="entry name" value="Cro/C1-type_HTH"/>
</dbReference>
<dbReference type="CDD" id="cd00093">
    <property type="entry name" value="HTH_XRE"/>
    <property type="match status" value="1"/>
</dbReference>
<dbReference type="RefSeq" id="WP_173739589.1">
    <property type="nucleotide sequence ID" value="NZ_JAAIUP010000006.1"/>
</dbReference>